<evidence type="ECO:0000313" key="2">
    <source>
        <dbReference type="EMBL" id="MBB5868792.1"/>
    </source>
</evidence>
<comment type="caution">
    <text evidence="2">The sequence shown here is derived from an EMBL/GenBank/DDBJ whole genome shotgun (WGS) entry which is preliminary data.</text>
</comment>
<evidence type="ECO:0000259" key="1">
    <source>
        <dbReference type="SMART" id="SM00471"/>
    </source>
</evidence>
<dbReference type="Gene3D" id="1.10.3210.10">
    <property type="entry name" value="Hypothetical protein af1432"/>
    <property type="match status" value="1"/>
</dbReference>
<dbReference type="NCBIfam" id="TIGR00277">
    <property type="entry name" value="HDIG"/>
    <property type="match status" value="1"/>
</dbReference>
<evidence type="ECO:0000313" key="3">
    <source>
        <dbReference type="Proteomes" id="UP000587527"/>
    </source>
</evidence>
<reference evidence="2 3" key="1">
    <citation type="submission" date="2020-08" db="EMBL/GenBank/DDBJ databases">
        <title>Sequencing the genomes of 1000 actinobacteria strains.</title>
        <authorList>
            <person name="Klenk H.-P."/>
        </authorList>
    </citation>
    <scope>NUCLEOTIDE SEQUENCE [LARGE SCALE GENOMIC DNA]</scope>
    <source>
        <strain evidence="2 3">DSM 45362</strain>
    </source>
</reference>
<proteinExistence type="predicted"/>
<dbReference type="SUPFAM" id="SSF109604">
    <property type="entry name" value="HD-domain/PDEase-like"/>
    <property type="match status" value="1"/>
</dbReference>
<accession>A0A841BPW5</accession>
<dbReference type="EMBL" id="JACHMN010000002">
    <property type="protein sequence ID" value="MBB5868792.1"/>
    <property type="molecule type" value="Genomic_DNA"/>
</dbReference>
<dbReference type="SMART" id="SM00471">
    <property type="entry name" value="HDc"/>
    <property type="match status" value="1"/>
</dbReference>
<dbReference type="InterPro" id="IPR006674">
    <property type="entry name" value="HD_domain"/>
</dbReference>
<dbReference type="InterPro" id="IPR006675">
    <property type="entry name" value="HDIG_dom"/>
</dbReference>
<dbReference type="InterPro" id="IPR003607">
    <property type="entry name" value="HD/PDEase_dom"/>
</dbReference>
<organism evidence="2 3">
    <name type="scientific">Allocatelliglobosispora scoriae</name>
    <dbReference type="NCBI Taxonomy" id="643052"/>
    <lineage>
        <taxon>Bacteria</taxon>
        <taxon>Bacillati</taxon>
        <taxon>Actinomycetota</taxon>
        <taxon>Actinomycetes</taxon>
        <taxon>Micromonosporales</taxon>
        <taxon>Micromonosporaceae</taxon>
        <taxon>Allocatelliglobosispora</taxon>
    </lineage>
</organism>
<keyword evidence="2" id="KW-0808">Transferase</keyword>
<dbReference type="GO" id="GO:0016740">
    <property type="term" value="F:transferase activity"/>
    <property type="evidence" value="ECO:0007669"/>
    <property type="project" value="UniProtKB-KW"/>
</dbReference>
<dbReference type="RefSeq" id="WP_184834986.1">
    <property type="nucleotide sequence ID" value="NZ_JACHMN010000002.1"/>
</dbReference>
<dbReference type="Proteomes" id="UP000587527">
    <property type="component" value="Unassembled WGS sequence"/>
</dbReference>
<feature type="domain" description="HD/PDEase" evidence="1">
    <location>
        <begin position="23"/>
        <end position="160"/>
    </location>
</feature>
<sequence length="186" mass="19879">MAVINIDGQARVAQSLAQVLLAGVGTRWQHTQGVAARAEEIAEAVHPADREVLIAAAWLHDIGYSPALHESGFHPLDGAQYLAAHDWPLRLCALVAHHSGAIYVAEQVGLASELVEFAVEVSPVADALTYADQTTGPAGQPMSMADRMAEMLARHGDGSAQARAHQVRASYLTAAVERVEHRLVLR</sequence>
<gene>
    <name evidence="2" type="ORF">F4553_002171</name>
</gene>
<dbReference type="AlphaFoldDB" id="A0A841BPW5"/>
<keyword evidence="3" id="KW-1185">Reference proteome</keyword>
<name>A0A841BPW5_9ACTN</name>
<dbReference type="Pfam" id="PF01966">
    <property type="entry name" value="HD"/>
    <property type="match status" value="1"/>
</dbReference>
<dbReference type="CDD" id="cd00077">
    <property type="entry name" value="HDc"/>
    <property type="match status" value="1"/>
</dbReference>
<protein>
    <submittedName>
        <fullName evidence="2">Putative nucleotidyltransferase with HDIG domain</fullName>
    </submittedName>
</protein>